<name>A0A8S1DR56_9INSE</name>
<evidence type="ECO:0000256" key="13">
    <source>
        <dbReference type="ARBA" id="ARBA00075516"/>
    </source>
</evidence>
<comment type="subunit">
    <text evidence="11">Heterodimer with TRMT112; this heterodimerization is necessary for the metabolic stability and activity of the catalytic subunit BUD23. Interacts with GRIP1.</text>
</comment>
<evidence type="ECO:0000256" key="2">
    <source>
        <dbReference type="ARBA" id="ARBA00004496"/>
    </source>
</evidence>
<comment type="catalytic activity">
    <reaction evidence="9">
        <text>a guanosine in 18S rRNA + S-adenosyl-L-methionine = an N(7)-methylguanosine in 18S rRNA + S-adenosyl-L-homocysteine</text>
        <dbReference type="Rhea" id="RHEA:54584"/>
        <dbReference type="Rhea" id="RHEA-COMP:13937"/>
        <dbReference type="Rhea" id="RHEA-COMP:13938"/>
        <dbReference type="ChEBI" id="CHEBI:57856"/>
        <dbReference type="ChEBI" id="CHEBI:59789"/>
        <dbReference type="ChEBI" id="CHEBI:74269"/>
        <dbReference type="ChEBI" id="CHEBI:74480"/>
    </reaction>
</comment>
<reference evidence="18 19" key="1">
    <citation type="submission" date="2020-04" db="EMBL/GenBank/DDBJ databases">
        <authorList>
            <person name="Alioto T."/>
            <person name="Alioto T."/>
            <person name="Gomez Garrido J."/>
        </authorList>
    </citation>
    <scope>NUCLEOTIDE SEQUENCE [LARGE SCALE GENOMIC DNA]</scope>
</reference>
<dbReference type="InterPro" id="IPR029063">
    <property type="entry name" value="SAM-dependent_MTases_sf"/>
</dbReference>
<dbReference type="Pfam" id="PF08241">
    <property type="entry name" value="Methyltransf_11"/>
    <property type="match status" value="1"/>
</dbReference>
<feature type="domain" description="Methyltransferase type 11" evidence="16">
    <location>
        <begin position="55"/>
        <end position="131"/>
    </location>
</feature>
<accession>A0A8S1DR56</accession>
<dbReference type="OrthoDB" id="2877at2759"/>
<proteinExistence type="inferred from homology"/>
<keyword evidence="5" id="KW-0489">Methyltransferase</keyword>
<dbReference type="FunFam" id="3.40.50.150:FF:000017">
    <property type="entry name" value="probable 18S rRNA (Guanine-N(7))-methyltransferase"/>
    <property type="match status" value="1"/>
</dbReference>
<feature type="domain" description="18S rRNA (guanine(1575)-N(7))-methyltransferase Bud23 C-terminal" evidence="17">
    <location>
        <begin position="201"/>
        <end position="276"/>
    </location>
</feature>
<dbReference type="AlphaFoldDB" id="A0A8S1DR56"/>
<protein>
    <recommendedName>
        <fullName evidence="12">18S rRNA (guanine-N(7))-methyltransferase</fullName>
    </recommendedName>
    <alternativeName>
        <fullName evidence="14">Bud site selection protein 23 homolog</fullName>
    </alternativeName>
    <alternativeName>
        <fullName evidence="13">rRNA methyltransferase and ribosome maturation factor</fullName>
    </alternativeName>
</protein>
<feature type="compositionally biased region" description="Basic residues" evidence="15">
    <location>
        <begin position="234"/>
        <end position="245"/>
    </location>
</feature>
<dbReference type="Gene3D" id="3.40.50.150">
    <property type="entry name" value="Vaccinia Virus protein VP39"/>
    <property type="match status" value="1"/>
</dbReference>
<dbReference type="EMBL" id="CADEPI010000386">
    <property type="protein sequence ID" value="CAB3385017.1"/>
    <property type="molecule type" value="Genomic_DNA"/>
</dbReference>
<comment type="caution">
    <text evidence="18">The sequence shown here is derived from an EMBL/GenBank/DDBJ whole genome shotgun (WGS) entry which is preliminary data.</text>
</comment>
<evidence type="ECO:0000259" key="16">
    <source>
        <dbReference type="Pfam" id="PF08241"/>
    </source>
</evidence>
<evidence type="ECO:0000256" key="12">
    <source>
        <dbReference type="ARBA" id="ARBA00074415"/>
    </source>
</evidence>
<evidence type="ECO:0000256" key="11">
    <source>
        <dbReference type="ARBA" id="ARBA00064164"/>
    </source>
</evidence>
<evidence type="ECO:0000256" key="6">
    <source>
        <dbReference type="ARBA" id="ARBA00022679"/>
    </source>
</evidence>
<keyword evidence="6" id="KW-0808">Transferase</keyword>
<evidence type="ECO:0000256" key="14">
    <source>
        <dbReference type="ARBA" id="ARBA00081208"/>
    </source>
</evidence>
<dbReference type="PANTHER" id="PTHR12734:SF0">
    <property type="entry name" value="18S RRNA (GUANINE-N(7))-METHYLTRANSFERASE-RELATED"/>
    <property type="match status" value="1"/>
</dbReference>
<organism evidence="18 19">
    <name type="scientific">Cloeon dipterum</name>
    <dbReference type="NCBI Taxonomy" id="197152"/>
    <lineage>
        <taxon>Eukaryota</taxon>
        <taxon>Metazoa</taxon>
        <taxon>Ecdysozoa</taxon>
        <taxon>Arthropoda</taxon>
        <taxon>Hexapoda</taxon>
        <taxon>Insecta</taxon>
        <taxon>Pterygota</taxon>
        <taxon>Palaeoptera</taxon>
        <taxon>Ephemeroptera</taxon>
        <taxon>Pisciforma</taxon>
        <taxon>Baetidae</taxon>
        <taxon>Cloeon</taxon>
    </lineage>
</organism>
<evidence type="ECO:0000256" key="7">
    <source>
        <dbReference type="ARBA" id="ARBA00022691"/>
    </source>
</evidence>
<comment type="function">
    <text evidence="10">S-adenosyl-L-methionine-dependent methyltransferase that specifically methylates the N(7) position of a guanine in 18S rRNA. Requires the methyltransferase adapter protein TRM112 for full rRNA methyltransferase activity. Involved in the pre-rRNA processing steps leading to small-subunit rRNA production independently of its RNA-modifying catalytic activity. Important for biogenesis end export of the 40S ribosomal subunit independent on its methyltransferase activity. Locus-specific steroid receptor coactivator. Potentiates transactivation by glucocorticoid (NR3C1), mineralocorticoid (NR3C2), androgen (AR) and progesterone (PGR) receptors. Required for the maintenance of open chromatin at the TSC22D3/GILZ locus to facilitate NR3C1 loading on the response elements. Required for maintenance of dimethylation on histone H3 'Lys-79' (H3K79me2), although direct histone methyltransferase activity is not observed in vitro.</text>
</comment>
<evidence type="ECO:0000313" key="18">
    <source>
        <dbReference type="EMBL" id="CAB3385017.1"/>
    </source>
</evidence>
<dbReference type="GO" id="GO:0016435">
    <property type="term" value="F:rRNA (guanine) methyltransferase activity"/>
    <property type="evidence" value="ECO:0007669"/>
    <property type="project" value="InterPro"/>
</dbReference>
<dbReference type="InterPro" id="IPR022238">
    <property type="entry name" value="Bud23_C"/>
</dbReference>
<sequence>MARRPEHLAPPEIFYGVDESRKYTSNSRMIDIQLTMSERAVELMALPEDRHCLLLDLGCGSGLSGSVLEEHGHTWVGVDISKAMLDVARDREVEGDLLLGDLGQGLPFRAGAFDGAISISALQWLCNADKAGHKPAKRLLAFFSSLYASLSRGSRAVLQFYPENNQQTELVMAQATRAGFFGGLVIDFPHSTKAKKVFLVLMTGGAQALPQALGTGASEQEEDQVGYSSERVRGKPQRFQRKGLKNSRDWVQEKKERRRRQGKQTANDSKYSARRRCGKF</sequence>
<dbReference type="Proteomes" id="UP000494165">
    <property type="component" value="Unassembled WGS sequence"/>
</dbReference>
<evidence type="ECO:0000256" key="3">
    <source>
        <dbReference type="ARBA" id="ARBA00005547"/>
    </source>
</evidence>
<evidence type="ECO:0000256" key="9">
    <source>
        <dbReference type="ARBA" id="ARBA00050374"/>
    </source>
</evidence>
<feature type="region of interest" description="Disordered" evidence="15">
    <location>
        <begin position="213"/>
        <end position="280"/>
    </location>
</feature>
<dbReference type="Pfam" id="PF12589">
    <property type="entry name" value="WBS_methylT"/>
    <property type="match status" value="1"/>
</dbReference>
<evidence type="ECO:0000256" key="5">
    <source>
        <dbReference type="ARBA" id="ARBA00022603"/>
    </source>
</evidence>
<comment type="subcellular location">
    <subcellularLocation>
        <location evidence="2">Cytoplasm</location>
    </subcellularLocation>
    <subcellularLocation>
        <location evidence="1">Nucleus</location>
    </subcellularLocation>
</comment>
<dbReference type="InterPro" id="IPR039769">
    <property type="entry name" value="Bud23-like"/>
</dbReference>
<dbReference type="InterPro" id="IPR013216">
    <property type="entry name" value="Methyltransf_11"/>
</dbReference>
<dbReference type="SUPFAM" id="SSF53335">
    <property type="entry name" value="S-adenosyl-L-methionine-dependent methyltransferases"/>
    <property type="match status" value="1"/>
</dbReference>
<gene>
    <name evidence="18" type="ORF">CLODIP_2_CD15230</name>
</gene>
<feature type="compositionally biased region" description="Basic and acidic residues" evidence="15">
    <location>
        <begin position="246"/>
        <end position="255"/>
    </location>
</feature>
<evidence type="ECO:0000256" key="10">
    <source>
        <dbReference type="ARBA" id="ARBA00059355"/>
    </source>
</evidence>
<dbReference type="GO" id="GO:0005730">
    <property type="term" value="C:nucleolus"/>
    <property type="evidence" value="ECO:0007669"/>
    <property type="project" value="TreeGrafter"/>
</dbReference>
<evidence type="ECO:0000256" key="15">
    <source>
        <dbReference type="SAM" id="MobiDB-lite"/>
    </source>
</evidence>
<comment type="similarity">
    <text evidence="3">Belongs to the class I-like SAM-binding methyltransferase superfamily. BUD23/WBSCR22 family.</text>
</comment>
<dbReference type="PANTHER" id="PTHR12734">
    <property type="entry name" value="METHYLTRANSFERASE-RELATED"/>
    <property type="match status" value="1"/>
</dbReference>
<evidence type="ECO:0000313" key="19">
    <source>
        <dbReference type="Proteomes" id="UP000494165"/>
    </source>
</evidence>
<keyword evidence="4" id="KW-0963">Cytoplasm</keyword>
<evidence type="ECO:0000256" key="4">
    <source>
        <dbReference type="ARBA" id="ARBA00022490"/>
    </source>
</evidence>
<evidence type="ECO:0000259" key="17">
    <source>
        <dbReference type="Pfam" id="PF12589"/>
    </source>
</evidence>
<dbReference type="GO" id="GO:0005737">
    <property type="term" value="C:cytoplasm"/>
    <property type="evidence" value="ECO:0007669"/>
    <property type="project" value="UniProtKB-SubCell"/>
</dbReference>
<evidence type="ECO:0000256" key="8">
    <source>
        <dbReference type="ARBA" id="ARBA00023242"/>
    </source>
</evidence>
<keyword evidence="8" id="KW-0539">Nucleus</keyword>
<evidence type="ECO:0000256" key="1">
    <source>
        <dbReference type="ARBA" id="ARBA00004123"/>
    </source>
</evidence>
<dbReference type="CDD" id="cd02440">
    <property type="entry name" value="AdoMet_MTases"/>
    <property type="match status" value="1"/>
</dbReference>
<keyword evidence="7" id="KW-0949">S-adenosyl-L-methionine</keyword>
<keyword evidence="19" id="KW-1185">Reference proteome</keyword>
<dbReference type="GO" id="GO:0070476">
    <property type="term" value="P:rRNA (guanine-N7)-methylation"/>
    <property type="evidence" value="ECO:0007669"/>
    <property type="project" value="InterPro"/>
</dbReference>